<protein>
    <recommendedName>
        <fullName evidence="3">DUF1840 domain-containing protein</fullName>
    </recommendedName>
</protein>
<evidence type="ECO:0000313" key="2">
    <source>
        <dbReference type="Proteomes" id="UP000006251"/>
    </source>
</evidence>
<dbReference type="EMBL" id="BAEQ01000038">
    <property type="protein sequence ID" value="GAC28968.1"/>
    <property type="molecule type" value="Genomic_DNA"/>
</dbReference>
<organism evidence="1 2">
    <name type="scientific">Brumicola pallidula DSM 14239 = ACAM 615</name>
    <dbReference type="NCBI Taxonomy" id="1121922"/>
    <lineage>
        <taxon>Bacteria</taxon>
        <taxon>Pseudomonadati</taxon>
        <taxon>Pseudomonadota</taxon>
        <taxon>Gammaproteobacteria</taxon>
        <taxon>Alteromonadales</taxon>
        <taxon>Alteromonadaceae</taxon>
        <taxon>Brumicola</taxon>
    </lineage>
</organism>
<dbReference type="Pfam" id="PF08895">
    <property type="entry name" value="DUF1840"/>
    <property type="match status" value="1"/>
</dbReference>
<dbReference type="InterPro" id="IPR014991">
    <property type="entry name" value="DUF1840"/>
</dbReference>
<accession>K6ZJA6</accession>
<dbReference type="AlphaFoldDB" id="K6ZJA6"/>
<name>K6ZJA6_9ALTE</name>
<dbReference type="Proteomes" id="UP000006251">
    <property type="component" value="Unassembled WGS sequence"/>
</dbReference>
<evidence type="ECO:0008006" key="3">
    <source>
        <dbReference type="Google" id="ProtNLM"/>
    </source>
</evidence>
<comment type="caution">
    <text evidence="1">The sequence shown here is derived from an EMBL/GenBank/DDBJ whole genome shotgun (WGS) entry which is preliminary data.</text>
</comment>
<evidence type="ECO:0000313" key="1">
    <source>
        <dbReference type="EMBL" id="GAC28968.1"/>
    </source>
</evidence>
<gene>
    <name evidence="1" type="ORF">GPAL_2107</name>
</gene>
<keyword evidence="2" id="KW-1185">Reference proteome</keyword>
<sequence>MFGDIAVHLIKLMGHRGTIPSALTAEDVPAALAVLEAAMEEAKQVTEPELPADDNEEVTPVSLHHRALPLIKMLQTAVQDKSYVMWADNS</sequence>
<reference evidence="2" key="1">
    <citation type="journal article" date="2014" name="Environ. Microbiol.">
        <title>Comparative genomics of the marine bacterial genus Glaciecola reveals the high degree of genomic diversity and genomic characteristic for cold adaptation.</title>
        <authorList>
            <person name="Qin Q.L."/>
            <person name="Xie B.B."/>
            <person name="Yu Y."/>
            <person name="Shu Y.L."/>
            <person name="Rong J.C."/>
            <person name="Zhang Y.J."/>
            <person name="Zhao D.L."/>
            <person name="Chen X.L."/>
            <person name="Zhang X.Y."/>
            <person name="Chen B."/>
            <person name="Zhou B.C."/>
            <person name="Zhang Y.Z."/>
        </authorList>
    </citation>
    <scope>NUCLEOTIDE SEQUENCE [LARGE SCALE GENOMIC DNA]</scope>
    <source>
        <strain evidence="2">ACAM 615</strain>
    </source>
</reference>
<proteinExistence type="predicted"/>